<feature type="transmembrane region" description="Helical" evidence="6">
    <location>
        <begin position="127"/>
        <end position="145"/>
    </location>
</feature>
<feature type="transmembrane region" description="Helical" evidence="6">
    <location>
        <begin position="188"/>
        <end position="208"/>
    </location>
</feature>
<feature type="domain" description="Major facilitator superfamily (MFS) profile" evidence="7">
    <location>
        <begin position="60"/>
        <end position="501"/>
    </location>
</feature>
<evidence type="ECO:0000256" key="2">
    <source>
        <dbReference type="ARBA" id="ARBA00022448"/>
    </source>
</evidence>
<dbReference type="GO" id="GO:0016020">
    <property type="term" value="C:membrane"/>
    <property type="evidence" value="ECO:0007669"/>
    <property type="project" value="UniProtKB-SubCell"/>
</dbReference>
<keyword evidence="4 6" id="KW-1133">Transmembrane helix</keyword>
<feature type="transmembrane region" description="Helical" evidence="6">
    <location>
        <begin position="151"/>
        <end position="176"/>
    </location>
</feature>
<comment type="subcellular location">
    <subcellularLocation>
        <location evidence="1">Membrane</location>
        <topology evidence="1">Multi-pass membrane protein</topology>
    </subcellularLocation>
</comment>
<evidence type="ECO:0000256" key="5">
    <source>
        <dbReference type="ARBA" id="ARBA00023136"/>
    </source>
</evidence>
<dbReference type="GO" id="GO:0022857">
    <property type="term" value="F:transmembrane transporter activity"/>
    <property type="evidence" value="ECO:0007669"/>
    <property type="project" value="InterPro"/>
</dbReference>
<keyword evidence="3 6" id="KW-0812">Transmembrane</keyword>
<dbReference type="InterPro" id="IPR036259">
    <property type="entry name" value="MFS_trans_sf"/>
</dbReference>
<evidence type="ECO:0000313" key="8">
    <source>
        <dbReference type="EMBL" id="KAJ2673403.1"/>
    </source>
</evidence>
<dbReference type="InterPro" id="IPR020846">
    <property type="entry name" value="MFS_dom"/>
</dbReference>
<dbReference type="SUPFAM" id="SSF103473">
    <property type="entry name" value="MFS general substrate transporter"/>
    <property type="match status" value="1"/>
</dbReference>
<feature type="transmembrane region" description="Helical" evidence="6">
    <location>
        <begin position="220"/>
        <end position="240"/>
    </location>
</feature>
<evidence type="ECO:0000259" key="7">
    <source>
        <dbReference type="PROSITE" id="PS50850"/>
    </source>
</evidence>
<organism evidence="8 9">
    <name type="scientific">Coemansia spiralis</name>
    <dbReference type="NCBI Taxonomy" id="417178"/>
    <lineage>
        <taxon>Eukaryota</taxon>
        <taxon>Fungi</taxon>
        <taxon>Fungi incertae sedis</taxon>
        <taxon>Zoopagomycota</taxon>
        <taxon>Kickxellomycotina</taxon>
        <taxon>Kickxellomycetes</taxon>
        <taxon>Kickxellales</taxon>
        <taxon>Kickxellaceae</taxon>
        <taxon>Coemansia</taxon>
    </lineage>
</organism>
<dbReference type="AlphaFoldDB" id="A0A9W8G617"/>
<dbReference type="PANTHER" id="PTHR43791:SF36">
    <property type="entry name" value="TRANSPORTER, PUTATIVE (AFU_ORTHOLOGUE AFUA_6G08340)-RELATED"/>
    <property type="match status" value="1"/>
</dbReference>
<feature type="transmembrane region" description="Helical" evidence="6">
    <location>
        <begin position="413"/>
        <end position="434"/>
    </location>
</feature>
<proteinExistence type="predicted"/>
<sequence>MENKEIGSEASKFEYVEIDNLQTPGTQRNDTEEILSNYAESSAVAEKRLSSYCHKVDRWILVYAIVLCVLNQSDRGSIGVAKVVGLEDDLGMTKNDFNIATTLFTVGYLSLEVFSNFVLKRVGASKLLPTLGILWGCVCALQGVIHTRAQLFAMRVLLGMAECGFTAGILLILSFFYPKSRLTTRVGFFYLSSPLANVFSGPLASALSHINHPTIKRWQWVFILEGLITVVVSVFGYFILQDHPEKASFLSDDDKEFIISYKKKEGSLGGSQHLSFADTKRALSDWQLWFMTLATFATCAACSSVGVFAPELINELGFTAAQSQAMSALPSACGAIAILLAGHTVKLCRSHWLAGSLALGTALLGSILLVATLNVPARIFGLCLLGTGGYSGLGIFPGWSITANSQTVADSAVASAVTVFMGSASGFVSSNIFLNTDKPRFVIGHSVNIGLLVMGIAACVVTRLSMQRRNRRLEQIEAQSSTSFADGSVGCNRGQGFRFAY</sequence>
<feature type="transmembrane region" description="Helical" evidence="6">
    <location>
        <begin position="379"/>
        <end position="401"/>
    </location>
</feature>
<dbReference type="EMBL" id="JANBTW010000069">
    <property type="protein sequence ID" value="KAJ2673403.1"/>
    <property type="molecule type" value="Genomic_DNA"/>
</dbReference>
<evidence type="ECO:0000256" key="3">
    <source>
        <dbReference type="ARBA" id="ARBA00022692"/>
    </source>
</evidence>
<dbReference type="Gene3D" id="1.20.1250.20">
    <property type="entry name" value="MFS general substrate transporter like domains"/>
    <property type="match status" value="2"/>
</dbReference>
<protein>
    <recommendedName>
        <fullName evidence="7">Major facilitator superfamily (MFS) profile domain-containing protein</fullName>
    </recommendedName>
</protein>
<comment type="caution">
    <text evidence="8">The sequence shown here is derived from an EMBL/GenBank/DDBJ whole genome shotgun (WGS) entry which is preliminary data.</text>
</comment>
<accession>A0A9W8G617</accession>
<reference evidence="8" key="1">
    <citation type="submission" date="2022-07" db="EMBL/GenBank/DDBJ databases">
        <title>Phylogenomic reconstructions and comparative analyses of Kickxellomycotina fungi.</title>
        <authorList>
            <person name="Reynolds N.K."/>
            <person name="Stajich J.E."/>
            <person name="Barry K."/>
            <person name="Grigoriev I.V."/>
            <person name="Crous P."/>
            <person name="Smith M.E."/>
        </authorList>
    </citation>
    <scope>NUCLEOTIDE SEQUENCE</scope>
    <source>
        <strain evidence="8">NRRL 3115</strain>
    </source>
</reference>
<dbReference type="Proteomes" id="UP001151518">
    <property type="component" value="Unassembled WGS sequence"/>
</dbReference>
<feature type="transmembrane region" description="Helical" evidence="6">
    <location>
        <begin position="446"/>
        <end position="466"/>
    </location>
</feature>
<evidence type="ECO:0000256" key="1">
    <source>
        <dbReference type="ARBA" id="ARBA00004141"/>
    </source>
</evidence>
<evidence type="ECO:0000313" key="9">
    <source>
        <dbReference type="Proteomes" id="UP001151518"/>
    </source>
</evidence>
<name>A0A9W8G617_9FUNG</name>
<dbReference type="FunFam" id="1.20.1250.20:FF:000018">
    <property type="entry name" value="MFS transporter permease"/>
    <property type="match status" value="1"/>
</dbReference>
<feature type="transmembrane region" description="Helical" evidence="6">
    <location>
        <begin position="97"/>
        <end position="115"/>
    </location>
</feature>
<dbReference type="InterPro" id="IPR011701">
    <property type="entry name" value="MFS"/>
</dbReference>
<dbReference type="PROSITE" id="PS50850">
    <property type="entry name" value="MFS"/>
    <property type="match status" value="1"/>
</dbReference>
<evidence type="ECO:0000256" key="4">
    <source>
        <dbReference type="ARBA" id="ARBA00022989"/>
    </source>
</evidence>
<keyword evidence="5 6" id="KW-0472">Membrane</keyword>
<keyword evidence="2" id="KW-0813">Transport</keyword>
<evidence type="ECO:0000256" key="6">
    <source>
        <dbReference type="SAM" id="Phobius"/>
    </source>
</evidence>
<gene>
    <name evidence="8" type="ORF">GGI25_004738</name>
</gene>
<feature type="transmembrane region" description="Helical" evidence="6">
    <location>
        <begin position="288"/>
        <end position="309"/>
    </location>
</feature>
<feature type="transmembrane region" description="Helical" evidence="6">
    <location>
        <begin position="321"/>
        <end position="340"/>
    </location>
</feature>
<feature type="transmembrane region" description="Helical" evidence="6">
    <location>
        <begin position="352"/>
        <end position="373"/>
    </location>
</feature>
<dbReference type="OrthoDB" id="2985014at2759"/>
<dbReference type="Pfam" id="PF07690">
    <property type="entry name" value="MFS_1"/>
    <property type="match status" value="1"/>
</dbReference>
<dbReference type="PANTHER" id="PTHR43791">
    <property type="entry name" value="PERMEASE-RELATED"/>
    <property type="match status" value="1"/>
</dbReference>